<dbReference type="GO" id="GO:0030288">
    <property type="term" value="C:outer membrane-bounded periplasmic space"/>
    <property type="evidence" value="ECO:0007669"/>
    <property type="project" value="UniProtKB-ARBA"/>
</dbReference>
<dbReference type="AlphaFoldDB" id="A0A3B6VLA1"/>
<evidence type="ECO:0000256" key="5">
    <source>
        <dbReference type="SAM" id="SignalP"/>
    </source>
</evidence>
<dbReference type="RefSeq" id="WP_015274523.1">
    <property type="nucleotide sequence ID" value="NC_019908.1"/>
</dbReference>
<evidence type="ECO:0000259" key="6">
    <source>
        <dbReference type="Pfam" id="PF00496"/>
    </source>
</evidence>
<dbReference type="InterPro" id="IPR039424">
    <property type="entry name" value="SBP_5"/>
</dbReference>
<dbReference type="InterPro" id="IPR030678">
    <property type="entry name" value="Peptide/Ni-bd"/>
</dbReference>
<dbReference type="PROSITE" id="PS51257">
    <property type="entry name" value="PROKAR_LIPOPROTEIN"/>
    <property type="match status" value="1"/>
</dbReference>
<dbReference type="SUPFAM" id="SSF53850">
    <property type="entry name" value="Periplasmic binding protein-like II"/>
    <property type="match status" value="1"/>
</dbReference>
<evidence type="ECO:0000256" key="4">
    <source>
        <dbReference type="ARBA" id="ARBA00022729"/>
    </source>
</evidence>
<sequence length="533" mass="60421">MRLKIITCLMMLSVLLASCSNNNESSDNTLNINLGPQTKSIDPAISSTVIGSYYITHAFEGLTTIDKDGKMSGGAAESWEELDGGLRYIFHLRTNAKWSDGKNVTAEDFVYSWRRVVDPKTASDYGYQFAPVKNAEKIIAGELTKEELGVKAIDDYTLEVVLERPTVYFLDLVGFTTFYPVRKDIIEQYADKWEVNAETYIGNGPFTTIEISPDDRIVMVKNTNYWNYKEVLPEKLNFIMMQNPTASVAGIKDGTLDFSKVVPTQDIPVLKEEGILQIKPLLGSYYYCFSTTNEILKDVRIRKALTLAIDRKYIVENVTKGGEVPTSAFVPYGVNDVDGEDFREKGGEFFDINDYAKNVEEAKRLLAEAGYPNGEGFPVLEFNTDSGLNVTIFEAVQQMWKENLGIDVQIVQEELAAFFSNRYSRLFTIVRGGWYADFNDPINFLDLFTTPAPLNFPTFSNKEYDEYLKVALTSSDKNARMDAMHKAEKILIDSYAIMPMYFNTEPLLVSEKLKGVYYNPLSIHRFTYAYKEK</sequence>
<dbReference type="Gene3D" id="3.10.105.10">
    <property type="entry name" value="Dipeptide-binding Protein, Domain 3"/>
    <property type="match status" value="1"/>
</dbReference>
<name>A0A3B6VLA1_BRAPL</name>
<proteinExistence type="inferred from homology"/>
<dbReference type="Proteomes" id="UP000010793">
    <property type="component" value="Chromosome"/>
</dbReference>
<dbReference type="InterPro" id="IPR000914">
    <property type="entry name" value="SBP_5_dom"/>
</dbReference>
<dbReference type="Pfam" id="PF00496">
    <property type="entry name" value="SBP_bac_5"/>
    <property type="match status" value="1"/>
</dbReference>
<dbReference type="GO" id="GO:0015833">
    <property type="term" value="P:peptide transport"/>
    <property type="evidence" value="ECO:0007669"/>
    <property type="project" value="TreeGrafter"/>
</dbReference>
<dbReference type="EMBL" id="CP002873">
    <property type="protein sequence ID" value="AGA66656.1"/>
    <property type="molecule type" value="Genomic_DNA"/>
</dbReference>
<organism evidence="7 8">
    <name type="scientific">Brachyspira pilosicoli P43/6/78</name>
    <dbReference type="NCBI Taxonomy" id="1042417"/>
    <lineage>
        <taxon>Bacteria</taxon>
        <taxon>Pseudomonadati</taxon>
        <taxon>Spirochaetota</taxon>
        <taxon>Spirochaetia</taxon>
        <taxon>Brachyspirales</taxon>
        <taxon>Brachyspiraceae</taxon>
        <taxon>Brachyspira</taxon>
    </lineage>
</organism>
<dbReference type="PANTHER" id="PTHR30290:SF79">
    <property type="entry name" value="DIPEPTIDE-BINDING PROTEIN DPPE"/>
    <property type="match status" value="1"/>
</dbReference>
<dbReference type="GO" id="GO:0043190">
    <property type="term" value="C:ATP-binding cassette (ABC) transporter complex"/>
    <property type="evidence" value="ECO:0007669"/>
    <property type="project" value="InterPro"/>
</dbReference>
<evidence type="ECO:0000256" key="1">
    <source>
        <dbReference type="ARBA" id="ARBA00004196"/>
    </source>
</evidence>
<feature type="chain" id="PRO_5017308215" evidence="5">
    <location>
        <begin position="20"/>
        <end position="533"/>
    </location>
</feature>
<comment type="similarity">
    <text evidence="2">Belongs to the bacterial solute-binding protein 5 family.</text>
</comment>
<dbReference type="Gene3D" id="3.40.190.10">
    <property type="entry name" value="Periplasmic binding protein-like II"/>
    <property type="match status" value="1"/>
</dbReference>
<dbReference type="KEGG" id="bpip:BPP43_07130"/>
<dbReference type="FunFam" id="3.10.105.10:FF:000001">
    <property type="entry name" value="Oligopeptide ABC transporter, oligopeptide-binding protein"/>
    <property type="match status" value="1"/>
</dbReference>
<evidence type="ECO:0000313" key="7">
    <source>
        <dbReference type="EMBL" id="AGA66656.1"/>
    </source>
</evidence>
<dbReference type="CDD" id="cd08504">
    <property type="entry name" value="PBP2_OppA"/>
    <property type="match status" value="1"/>
</dbReference>
<protein>
    <submittedName>
        <fullName evidence="7">Family 5 extracellular solute-binding protein</fullName>
    </submittedName>
</protein>
<keyword evidence="4 5" id="KW-0732">Signal</keyword>
<dbReference type="Gene3D" id="3.90.76.10">
    <property type="entry name" value="Dipeptide-binding Protein, Domain 1"/>
    <property type="match status" value="1"/>
</dbReference>
<dbReference type="PANTHER" id="PTHR30290">
    <property type="entry name" value="PERIPLASMIC BINDING COMPONENT OF ABC TRANSPORTER"/>
    <property type="match status" value="1"/>
</dbReference>
<gene>
    <name evidence="7" type="ORF">BPP43_07130</name>
</gene>
<dbReference type="PIRSF" id="PIRSF002741">
    <property type="entry name" value="MppA"/>
    <property type="match status" value="1"/>
</dbReference>
<accession>A0A3B6VLA1</accession>
<comment type="subcellular location">
    <subcellularLocation>
        <location evidence="1">Cell envelope</location>
    </subcellularLocation>
</comment>
<reference evidence="7 8" key="1">
    <citation type="journal article" date="2013" name="Genome Announc.">
        <title>Complete Genome Sequence of the Porcine Strain Brachyspira pilosicoli P43/6/78(T.).</title>
        <authorList>
            <person name="Lin C."/>
            <person name="den Bakker H.C."/>
            <person name="Suzuki H."/>
            <person name="Lefebure T."/>
            <person name="Ponnala L."/>
            <person name="Sun Q."/>
            <person name="Stanhope M.J."/>
            <person name="Wiedmann M."/>
            <person name="Duhamel G.E."/>
        </authorList>
    </citation>
    <scope>NUCLEOTIDE SEQUENCE [LARGE SCALE GENOMIC DNA]</scope>
    <source>
        <strain evidence="7 8">P43/6/78</strain>
    </source>
</reference>
<dbReference type="GO" id="GO:1904680">
    <property type="term" value="F:peptide transmembrane transporter activity"/>
    <property type="evidence" value="ECO:0007669"/>
    <property type="project" value="TreeGrafter"/>
</dbReference>
<keyword evidence="8" id="KW-1185">Reference proteome</keyword>
<evidence type="ECO:0000256" key="2">
    <source>
        <dbReference type="ARBA" id="ARBA00005695"/>
    </source>
</evidence>
<evidence type="ECO:0000256" key="3">
    <source>
        <dbReference type="ARBA" id="ARBA00022448"/>
    </source>
</evidence>
<keyword evidence="3" id="KW-0813">Transport</keyword>
<feature type="domain" description="Solute-binding protein family 5" evidence="6">
    <location>
        <begin position="72"/>
        <end position="452"/>
    </location>
</feature>
<evidence type="ECO:0000313" key="8">
    <source>
        <dbReference type="Proteomes" id="UP000010793"/>
    </source>
</evidence>
<feature type="signal peptide" evidence="5">
    <location>
        <begin position="1"/>
        <end position="19"/>
    </location>
</feature>
<dbReference type="FunFam" id="3.90.76.10:FF:000001">
    <property type="entry name" value="Oligopeptide ABC transporter substrate-binding protein"/>
    <property type="match status" value="1"/>
</dbReference>